<organism evidence="2 3">
    <name type="scientific">Marinobacter halophilus</name>
    <dbReference type="NCBI Taxonomy" id="1323740"/>
    <lineage>
        <taxon>Bacteria</taxon>
        <taxon>Pseudomonadati</taxon>
        <taxon>Pseudomonadota</taxon>
        <taxon>Gammaproteobacteria</taxon>
        <taxon>Pseudomonadales</taxon>
        <taxon>Marinobacteraceae</taxon>
        <taxon>Marinobacter</taxon>
    </lineage>
</organism>
<comment type="caution">
    <text evidence="2">The sequence shown here is derived from an EMBL/GenBank/DDBJ whole genome shotgun (WGS) entry which is preliminary data.</text>
</comment>
<feature type="transmembrane region" description="Helical" evidence="1">
    <location>
        <begin position="276"/>
        <end position="297"/>
    </location>
</feature>
<keyword evidence="3" id="KW-1185">Reference proteome</keyword>
<keyword evidence="1" id="KW-0812">Transmembrane</keyword>
<dbReference type="Gene3D" id="2.160.20.80">
    <property type="entry name" value="E3 ubiquitin-protein ligase SopA"/>
    <property type="match status" value="1"/>
</dbReference>
<sequence length="361" mass="39598">MGQGAFRVAVVTPVNAAEVAERIAKRGPAEWVDLAGCEISDVDFGHAHNATALERFDLRGATLIRCAFTNGYLRDVKCQEAQLIDCDLRYADIERTSFKRARLTGCDLYRARLGPSCIFEAADISDCSLNLARFDGVVLPRSAIADGQRPGLLQERKADFQKFHQRLTALGRGDDPARTPLHLSRRHRESADIYRALSAHWASNGATRDAGWAYYQARRLETQAQRPDNVLHRRRCERAQEPSELTSPGIVLGTMRWFNGALAGLVAGYGESPLRVVATTLAMVVVFAVAYLALGVAGGPTDPLWLRATDALLFSTQAMTASLDADVTQRWLRWAATLQTTAGITLLGLLGFCLGNRLRNA</sequence>
<dbReference type="PANTHER" id="PTHR14136:SF17">
    <property type="entry name" value="BTB_POZ DOMAIN-CONTAINING PROTEIN KCTD9"/>
    <property type="match status" value="1"/>
</dbReference>
<evidence type="ECO:0000313" key="3">
    <source>
        <dbReference type="Proteomes" id="UP000238385"/>
    </source>
</evidence>
<dbReference type="InterPro" id="IPR051082">
    <property type="entry name" value="Pentapeptide-BTB/POZ_domain"/>
</dbReference>
<accession>A0A2T1KD43</accession>
<dbReference type="Pfam" id="PF00805">
    <property type="entry name" value="Pentapeptide"/>
    <property type="match status" value="1"/>
</dbReference>
<feature type="transmembrane region" description="Helical" evidence="1">
    <location>
        <begin position="331"/>
        <end position="355"/>
    </location>
</feature>
<protein>
    <recommendedName>
        <fullName evidence="4">Pentapeptide repeat-containing protein</fullName>
    </recommendedName>
</protein>
<evidence type="ECO:0000256" key="1">
    <source>
        <dbReference type="SAM" id="Phobius"/>
    </source>
</evidence>
<keyword evidence="1" id="KW-0472">Membrane</keyword>
<keyword evidence="1" id="KW-1133">Transmembrane helix</keyword>
<dbReference type="OrthoDB" id="156143at2"/>
<dbReference type="Proteomes" id="UP000238385">
    <property type="component" value="Unassembled WGS sequence"/>
</dbReference>
<proteinExistence type="predicted"/>
<dbReference type="AlphaFoldDB" id="A0A2T1KD43"/>
<dbReference type="InterPro" id="IPR001646">
    <property type="entry name" value="5peptide_repeat"/>
</dbReference>
<dbReference type="SUPFAM" id="SSF141571">
    <property type="entry name" value="Pentapeptide repeat-like"/>
    <property type="match status" value="1"/>
</dbReference>
<gene>
    <name evidence="2" type="ORF">C7H08_11765</name>
</gene>
<evidence type="ECO:0000313" key="2">
    <source>
        <dbReference type="EMBL" id="PSF08064.1"/>
    </source>
</evidence>
<reference evidence="2 3" key="1">
    <citation type="submission" date="2018-03" db="EMBL/GenBank/DDBJ databases">
        <title>Marinobacter brunus sp. nov., a marine bacterium of Gamma-proteobacteria isolated from the surface seawater of the South China Sea.</title>
        <authorList>
            <person name="Cheng H."/>
            <person name="Wu Y.-H."/>
            <person name="Xamxidin M."/>
            <person name="Xu X.-W."/>
        </authorList>
    </citation>
    <scope>NUCLEOTIDE SEQUENCE [LARGE SCALE GENOMIC DNA]</scope>
    <source>
        <strain evidence="2 3">JCM 30472</strain>
    </source>
</reference>
<name>A0A2T1KD43_9GAMM</name>
<evidence type="ECO:0008006" key="4">
    <source>
        <dbReference type="Google" id="ProtNLM"/>
    </source>
</evidence>
<dbReference type="PANTHER" id="PTHR14136">
    <property type="entry name" value="BTB_POZ DOMAIN-CONTAINING PROTEIN KCTD9"/>
    <property type="match status" value="1"/>
</dbReference>
<dbReference type="EMBL" id="PXNN01000013">
    <property type="protein sequence ID" value="PSF08064.1"/>
    <property type="molecule type" value="Genomic_DNA"/>
</dbReference>